<evidence type="ECO:0000313" key="7">
    <source>
        <dbReference type="Proteomes" id="UP000077266"/>
    </source>
</evidence>
<keyword evidence="7" id="KW-1185">Reference proteome</keyword>
<dbReference type="Gene3D" id="3.40.50.1100">
    <property type="match status" value="2"/>
</dbReference>
<organism evidence="6 7">
    <name type="scientific">Exidia glandulosa HHB12029</name>
    <dbReference type="NCBI Taxonomy" id="1314781"/>
    <lineage>
        <taxon>Eukaryota</taxon>
        <taxon>Fungi</taxon>
        <taxon>Dikarya</taxon>
        <taxon>Basidiomycota</taxon>
        <taxon>Agaricomycotina</taxon>
        <taxon>Agaricomycetes</taxon>
        <taxon>Auriculariales</taxon>
        <taxon>Exidiaceae</taxon>
        <taxon>Exidia</taxon>
    </lineage>
</organism>
<sequence>MDRLEQTLPLTREGVQAAHVLIKQHVHLTPVLTNTTLSNLASAPQTVEALLGTEWEGRTPARPKIRFWFKCENLQRIGAFKVRGAFHALEQLRQDPATFERLKTSGVVTHSSGNHAQALALAARTFGIPAHIVMPTISTPSKIAATQGYGANVIFSGSTSQEREVVVNDVIARTGAMLIPPYDHPAIILGQGTLCLELQEQVKEMSGHSLNAVIAPCGGGGMLSGVALSCIGTGIRVFGAEPSFQGCDDARRGLLAGERITTVKSLTIADGLRTPLGVHTWNVISDPAKVTAMFAVTEDQIKAAMRLVLERMKVVVEPSAVVGLAAALFNENFRTLIEREGGESGWDLGVVFSGGNTTVEAIGKLFSGQERDVGKVGAQGERVAENVAG</sequence>
<dbReference type="GO" id="GO:0030170">
    <property type="term" value="F:pyridoxal phosphate binding"/>
    <property type="evidence" value="ECO:0007669"/>
    <property type="project" value="TreeGrafter"/>
</dbReference>
<dbReference type="FunCoup" id="A0A165QGA1">
    <property type="interactions" value="155"/>
</dbReference>
<dbReference type="Pfam" id="PF00291">
    <property type="entry name" value="PALP"/>
    <property type="match status" value="1"/>
</dbReference>
<dbReference type="InParanoid" id="A0A165QGA1"/>
<evidence type="ECO:0000256" key="3">
    <source>
        <dbReference type="ARBA" id="ARBA00022898"/>
    </source>
</evidence>
<dbReference type="GO" id="GO:0008721">
    <property type="term" value="F:D-serine ammonia-lyase activity"/>
    <property type="evidence" value="ECO:0007669"/>
    <property type="project" value="TreeGrafter"/>
</dbReference>
<dbReference type="GO" id="GO:0030378">
    <property type="term" value="F:serine racemase activity"/>
    <property type="evidence" value="ECO:0007669"/>
    <property type="project" value="TreeGrafter"/>
</dbReference>
<dbReference type="GO" id="GO:0005524">
    <property type="term" value="F:ATP binding"/>
    <property type="evidence" value="ECO:0007669"/>
    <property type="project" value="TreeGrafter"/>
</dbReference>
<dbReference type="InterPro" id="IPR001926">
    <property type="entry name" value="TrpB-like_PALP"/>
</dbReference>
<dbReference type="EMBL" id="KV425883">
    <property type="protein sequence ID" value="KZW03568.1"/>
    <property type="molecule type" value="Genomic_DNA"/>
</dbReference>
<dbReference type="CDD" id="cd01562">
    <property type="entry name" value="Thr-dehyd"/>
    <property type="match status" value="1"/>
</dbReference>
<dbReference type="GO" id="GO:0018114">
    <property type="term" value="F:threonine racemase activity"/>
    <property type="evidence" value="ECO:0007669"/>
    <property type="project" value="TreeGrafter"/>
</dbReference>
<protein>
    <submittedName>
        <fullName evidence="6">Tryptophan synthase beta subunit-like PLP-dependent enzyme</fullName>
    </submittedName>
</protein>
<dbReference type="AlphaFoldDB" id="A0A165QGA1"/>
<dbReference type="Proteomes" id="UP000077266">
    <property type="component" value="Unassembled WGS sequence"/>
</dbReference>
<accession>A0A165QGA1</accession>
<dbReference type="STRING" id="1314781.A0A165QGA1"/>
<comment type="similarity">
    <text evidence="2">Belongs to the serine/threonine dehydratase family.</text>
</comment>
<dbReference type="OrthoDB" id="271064at2759"/>
<feature type="domain" description="Tryptophan synthase beta chain-like PALP" evidence="5">
    <location>
        <begin position="62"/>
        <end position="328"/>
    </location>
</feature>
<name>A0A165QGA1_EXIGL</name>
<dbReference type="GO" id="GO:0003941">
    <property type="term" value="F:L-serine ammonia-lyase activity"/>
    <property type="evidence" value="ECO:0007669"/>
    <property type="project" value="TreeGrafter"/>
</dbReference>
<dbReference type="FunFam" id="3.40.50.1100:FF:000005">
    <property type="entry name" value="Threonine dehydratase catabolic"/>
    <property type="match status" value="1"/>
</dbReference>
<keyword evidence="3" id="KW-0663">Pyridoxal phosphate</keyword>
<evidence type="ECO:0000256" key="4">
    <source>
        <dbReference type="ARBA" id="ARBA00023239"/>
    </source>
</evidence>
<evidence type="ECO:0000313" key="6">
    <source>
        <dbReference type="EMBL" id="KZW03568.1"/>
    </source>
</evidence>
<dbReference type="InterPro" id="IPR036052">
    <property type="entry name" value="TrpB-like_PALP_sf"/>
</dbReference>
<comment type="cofactor">
    <cofactor evidence="1">
        <name>pyridoxal 5'-phosphate</name>
        <dbReference type="ChEBI" id="CHEBI:597326"/>
    </cofactor>
</comment>
<evidence type="ECO:0000256" key="1">
    <source>
        <dbReference type="ARBA" id="ARBA00001933"/>
    </source>
</evidence>
<evidence type="ECO:0000256" key="2">
    <source>
        <dbReference type="ARBA" id="ARBA00010869"/>
    </source>
</evidence>
<proteinExistence type="inferred from homology"/>
<reference evidence="6 7" key="1">
    <citation type="journal article" date="2016" name="Mol. Biol. Evol.">
        <title>Comparative Genomics of Early-Diverging Mushroom-Forming Fungi Provides Insights into the Origins of Lignocellulose Decay Capabilities.</title>
        <authorList>
            <person name="Nagy L.G."/>
            <person name="Riley R."/>
            <person name="Tritt A."/>
            <person name="Adam C."/>
            <person name="Daum C."/>
            <person name="Floudas D."/>
            <person name="Sun H."/>
            <person name="Yadav J.S."/>
            <person name="Pangilinan J."/>
            <person name="Larsson K.H."/>
            <person name="Matsuura K."/>
            <person name="Barry K."/>
            <person name="Labutti K."/>
            <person name="Kuo R."/>
            <person name="Ohm R.A."/>
            <person name="Bhattacharya S.S."/>
            <person name="Shirouzu T."/>
            <person name="Yoshinaga Y."/>
            <person name="Martin F.M."/>
            <person name="Grigoriev I.V."/>
            <person name="Hibbett D.S."/>
        </authorList>
    </citation>
    <scope>NUCLEOTIDE SEQUENCE [LARGE SCALE GENOMIC DNA]</scope>
    <source>
        <strain evidence="6 7">HHB12029</strain>
    </source>
</reference>
<dbReference type="PANTHER" id="PTHR43050:SF1">
    <property type="entry name" value="SERINE RACEMASE"/>
    <property type="match status" value="1"/>
</dbReference>
<dbReference type="SUPFAM" id="SSF53686">
    <property type="entry name" value="Tryptophan synthase beta subunit-like PLP-dependent enzymes"/>
    <property type="match status" value="1"/>
</dbReference>
<dbReference type="GO" id="GO:0000287">
    <property type="term" value="F:magnesium ion binding"/>
    <property type="evidence" value="ECO:0007669"/>
    <property type="project" value="TreeGrafter"/>
</dbReference>
<keyword evidence="4" id="KW-0456">Lyase</keyword>
<gene>
    <name evidence="6" type="ORF">EXIGLDRAFT_664165</name>
</gene>
<evidence type="ECO:0000259" key="5">
    <source>
        <dbReference type="Pfam" id="PF00291"/>
    </source>
</evidence>
<dbReference type="PANTHER" id="PTHR43050">
    <property type="entry name" value="SERINE / THREONINE RACEMASE FAMILY MEMBER"/>
    <property type="match status" value="1"/>
</dbReference>